<comment type="subcellular location">
    <subcellularLocation>
        <location evidence="1 8">Cell membrane</location>
        <topology evidence="1 8">Multi-pass membrane protein</topology>
    </subcellularLocation>
</comment>
<dbReference type="EMBL" id="VJON01000018">
    <property type="protein sequence ID" value="TSE34493.1"/>
    <property type="molecule type" value="Genomic_DNA"/>
</dbReference>
<dbReference type="GO" id="GO:0005886">
    <property type="term" value="C:plasma membrane"/>
    <property type="evidence" value="ECO:0007669"/>
    <property type="project" value="UniProtKB-SubCell"/>
</dbReference>
<evidence type="ECO:0000313" key="10">
    <source>
        <dbReference type="EMBL" id="TSE34493.1"/>
    </source>
</evidence>
<evidence type="ECO:0000256" key="2">
    <source>
        <dbReference type="ARBA" id="ARBA00009212"/>
    </source>
</evidence>
<evidence type="ECO:0000256" key="5">
    <source>
        <dbReference type="ARBA" id="ARBA00022692"/>
    </source>
</evidence>
<comment type="caution">
    <text evidence="10">The sequence shown here is derived from an EMBL/GenBank/DDBJ whole genome shotgun (WGS) entry which is preliminary data.</text>
</comment>
<evidence type="ECO:0000256" key="1">
    <source>
        <dbReference type="ARBA" id="ARBA00004651"/>
    </source>
</evidence>
<proteinExistence type="inferred from homology"/>
<keyword evidence="8" id="KW-0050">Antiport</keyword>
<evidence type="ECO:0000256" key="8">
    <source>
        <dbReference type="PIRNR" id="PIRNR028784"/>
    </source>
</evidence>
<keyword evidence="7 8" id="KW-0472">Membrane</keyword>
<reference evidence="10 11" key="1">
    <citation type="submission" date="2019-07" db="EMBL/GenBank/DDBJ databases">
        <title>Tepidimonas charontis SPSP-6 draft genome.</title>
        <authorList>
            <person name="Da Costa M.S."/>
            <person name="Froufe H.J.C."/>
            <person name="Egas C."/>
            <person name="Albuquerque L."/>
        </authorList>
    </citation>
    <scope>NUCLEOTIDE SEQUENCE [LARGE SCALE GENOMIC DNA]</scope>
    <source>
        <strain evidence="10 11">SPSP-6</strain>
    </source>
</reference>
<dbReference type="NCBIfam" id="NF004812">
    <property type="entry name" value="PRK06161.1"/>
    <property type="match status" value="1"/>
</dbReference>
<dbReference type="PANTHER" id="PTHR34702:SF1">
    <property type="entry name" value="NA(+)_H(+) ANTIPORTER SUBUNIT F"/>
    <property type="match status" value="1"/>
</dbReference>
<evidence type="ECO:0000256" key="7">
    <source>
        <dbReference type="ARBA" id="ARBA00023136"/>
    </source>
</evidence>
<dbReference type="Pfam" id="PF04066">
    <property type="entry name" value="MrpF_PhaF"/>
    <property type="match status" value="1"/>
</dbReference>
<keyword evidence="5 9" id="KW-0812">Transmembrane</keyword>
<keyword evidence="3 8" id="KW-0813">Transport</keyword>
<keyword evidence="11" id="KW-1185">Reference proteome</keyword>
<evidence type="ECO:0000256" key="3">
    <source>
        <dbReference type="ARBA" id="ARBA00022448"/>
    </source>
</evidence>
<feature type="transmembrane region" description="Helical" evidence="9">
    <location>
        <begin position="38"/>
        <end position="57"/>
    </location>
</feature>
<keyword evidence="8" id="KW-0406">Ion transport</keyword>
<evidence type="ECO:0000256" key="4">
    <source>
        <dbReference type="ARBA" id="ARBA00022475"/>
    </source>
</evidence>
<keyword evidence="6 9" id="KW-1133">Transmembrane helix</keyword>
<accession>A0A554XF83</accession>
<evidence type="ECO:0000256" key="6">
    <source>
        <dbReference type="ARBA" id="ARBA00022989"/>
    </source>
</evidence>
<dbReference type="AlphaFoldDB" id="A0A554XF83"/>
<evidence type="ECO:0000313" key="11">
    <source>
        <dbReference type="Proteomes" id="UP000318294"/>
    </source>
</evidence>
<feature type="transmembrane region" description="Helical" evidence="9">
    <location>
        <begin position="63"/>
        <end position="86"/>
    </location>
</feature>
<gene>
    <name evidence="10" type="primary">mrpF</name>
    <name evidence="10" type="ORF">Tchar_01364</name>
</gene>
<comment type="similarity">
    <text evidence="2 8">Belongs to the CPA3 antiporters (TC 2.A.63) subunit F family.</text>
</comment>
<dbReference type="GO" id="GO:0015385">
    <property type="term" value="F:sodium:proton antiporter activity"/>
    <property type="evidence" value="ECO:0007669"/>
    <property type="project" value="TreeGrafter"/>
</dbReference>
<dbReference type="Proteomes" id="UP000318294">
    <property type="component" value="Unassembled WGS sequence"/>
</dbReference>
<evidence type="ECO:0000256" key="9">
    <source>
        <dbReference type="SAM" id="Phobius"/>
    </source>
</evidence>
<dbReference type="OrthoDB" id="9800226at2"/>
<organism evidence="10 11">
    <name type="scientific">Tepidimonas charontis</name>
    <dbReference type="NCBI Taxonomy" id="2267262"/>
    <lineage>
        <taxon>Bacteria</taxon>
        <taxon>Pseudomonadati</taxon>
        <taxon>Pseudomonadota</taxon>
        <taxon>Betaproteobacteria</taxon>
        <taxon>Burkholderiales</taxon>
        <taxon>Tepidimonas</taxon>
    </lineage>
</organism>
<name>A0A554XF83_9BURK</name>
<dbReference type="PIRSF" id="PIRSF028784">
    <property type="entry name" value="MrpF"/>
    <property type="match status" value="1"/>
</dbReference>
<dbReference type="RefSeq" id="WP_144328314.1">
    <property type="nucleotide sequence ID" value="NZ_VJON01000018.1"/>
</dbReference>
<sequence length="94" mass="10260">MISPFLSWALDVAIVAVALSVLLCGWRLLRGPTLPDRILALDTLYMGLVALIILLDIRFDTALLFEAALIVAMLGFVSTVALARYVTRGDVIEE</sequence>
<keyword evidence="4 8" id="KW-1003">Cell membrane</keyword>
<protein>
    <submittedName>
        <fullName evidence="10">Na(+)/H(+) antiporter subunit F</fullName>
    </submittedName>
</protein>
<dbReference type="PANTHER" id="PTHR34702">
    <property type="entry name" value="NA(+)/H(+) ANTIPORTER SUBUNIT F1"/>
    <property type="match status" value="1"/>
</dbReference>
<feature type="transmembrane region" description="Helical" evidence="9">
    <location>
        <begin position="6"/>
        <end position="26"/>
    </location>
</feature>
<dbReference type="InterPro" id="IPR007208">
    <property type="entry name" value="MrpF/PhaF-like"/>
</dbReference>